<evidence type="ECO:0000256" key="2">
    <source>
        <dbReference type="ARBA" id="ARBA00022723"/>
    </source>
</evidence>
<evidence type="ECO:0000256" key="4">
    <source>
        <dbReference type="ARBA" id="ARBA00022833"/>
    </source>
</evidence>
<evidence type="ECO:0000256" key="1">
    <source>
        <dbReference type="ARBA" id="ARBA00007749"/>
    </source>
</evidence>
<dbReference type="GO" id="GO:0016787">
    <property type="term" value="F:hydrolase activity"/>
    <property type="evidence" value="ECO:0007669"/>
    <property type="project" value="UniProtKB-KW"/>
</dbReference>
<sequence length="346" mass="38687">MTDIFNIPNSANSVSVSIIDSTTMIKGVPPQAFMKPQYPGHDSLILPSYSFLIHNKRLDRTIIYDLAVRKDWETSSPPALQQQLKLANISVQKDIRDILEEGVISSFDHIRNPSRFEKNTKLIVGPGFKQNLLPCYPTIRNSTINEKDLMGRDLYELEFSDTGPKVGRFPAFDYFGDGCFYSLDTPGHAVGHISGFARLRPSPQLPLPDCIVPNPLLLGRTPAPPCPGAIFEALLADKGRDKPFYCPAGPIHHDQEETRRTIVKFQEAGGRDDIFVVLAHDEVLLDVVDFFPNTANDFLNKGWVQKSRWLFLRDLARPAGYAGGSSFRRGKGRADEMGCVLCRQLI</sequence>
<reference evidence="5" key="1">
    <citation type="journal article" date="2021" name="Nat. Commun.">
        <title>Genetic determinants of endophytism in the Arabidopsis root mycobiome.</title>
        <authorList>
            <person name="Mesny F."/>
            <person name="Miyauchi S."/>
            <person name="Thiergart T."/>
            <person name="Pickel B."/>
            <person name="Atanasova L."/>
            <person name="Karlsson M."/>
            <person name="Huettel B."/>
            <person name="Barry K.W."/>
            <person name="Haridas S."/>
            <person name="Chen C."/>
            <person name="Bauer D."/>
            <person name="Andreopoulos W."/>
            <person name="Pangilinan J."/>
            <person name="LaButti K."/>
            <person name="Riley R."/>
            <person name="Lipzen A."/>
            <person name="Clum A."/>
            <person name="Drula E."/>
            <person name="Henrissat B."/>
            <person name="Kohler A."/>
            <person name="Grigoriev I.V."/>
            <person name="Martin F.M."/>
            <person name="Hacquard S."/>
        </authorList>
    </citation>
    <scope>NUCLEOTIDE SEQUENCE</scope>
    <source>
        <strain evidence="5">MPI-CAGE-AT-0023</strain>
    </source>
</reference>
<dbReference type="GeneID" id="70226163"/>
<dbReference type="Proteomes" id="UP000720189">
    <property type="component" value="Unassembled WGS sequence"/>
</dbReference>
<accession>A0A9P9G483</accession>
<dbReference type="EMBL" id="JAGMUX010000019">
    <property type="protein sequence ID" value="KAH7232248.1"/>
    <property type="molecule type" value="Genomic_DNA"/>
</dbReference>
<dbReference type="RefSeq" id="XP_046043908.1">
    <property type="nucleotide sequence ID" value="XM_046196209.1"/>
</dbReference>
<dbReference type="InterPro" id="IPR051013">
    <property type="entry name" value="MBL_superfamily_lactonases"/>
</dbReference>
<comment type="similarity">
    <text evidence="1">Belongs to the metallo-beta-lactamase superfamily.</text>
</comment>
<proteinExistence type="inferred from homology"/>
<organism evidence="5 6">
    <name type="scientific">Fusarium redolens</name>
    <dbReference type="NCBI Taxonomy" id="48865"/>
    <lineage>
        <taxon>Eukaryota</taxon>
        <taxon>Fungi</taxon>
        <taxon>Dikarya</taxon>
        <taxon>Ascomycota</taxon>
        <taxon>Pezizomycotina</taxon>
        <taxon>Sordariomycetes</taxon>
        <taxon>Hypocreomycetidae</taxon>
        <taxon>Hypocreales</taxon>
        <taxon>Nectriaceae</taxon>
        <taxon>Fusarium</taxon>
        <taxon>Fusarium redolens species complex</taxon>
    </lineage>
</organism>
<dbReference type="Gene3D" id="3.60.15.10">
    <property type="entry name" value="Ribonuclease Z/Hydroxyacylglutathione hydrolase-like"/>
    <property type="match status" value="1"/>
</dbReference>
<gene>
    <name evidence="5" type="ORF">BKA55DRAFT_598256</name>
</gene>
<dbReference type="OrthoDB" id="10250730at2759"/>
<dbReference type="AlphaFoldDB" id="A0A9P9G483"/>
<keyword evidence="4" id="KW-0862">Zinc</keyword>
<dbReference type="InterPro" id="IPR036866">
    <property type="entry name" value="RibonucZ/Hydroxyglut_hydro"/>
</dbReference>
<dbReference type="GO" id="GO:0046872">
    <property type="term" value="F:metal ion binding"/>
    <property type="evidence" value="ECO:0007669"/>
    <property type="project" value="UniProtKB-KW"/>
</dbReference>
<comment type="caution">
    <text evidence="5">The sequence shown here is derived from an EMBL/GenBank/DDBJ whole genome shotgun (WGS) entry which is preliminary data.</text>
</comment>
<dbReference type="PANTHER" id="PTHR42978:SF5">
    <property type="entry name" value="METALLO-BETA-LACTAMASE DOMAIN-CONTAINING PROTEIN"/>
    <property type="match status" value="1"/>
</dbReference>
<dbReference type="PANTHER" id="PTHR42978">
    <property type="entry name" value="QUORUM-QUENCHING LACTONASE YTNP-RELATED-RELATED"/>
    <property type="match status" value="1"/>
</dbReference>
<name>A0A9P9G483_FUSRE</name>
<evidence type="ECO:0000256" key="3">
    <source>
        <dbReference type="ARBA" id="ARBA00022801"/>
    </source>
</evidence>
<protein>
    <submittedName>
        <fullName evidence="5">Uncharacterized protein</fullName>
    </submittedName>
</protein>
<keyword evidence="2" id="KW-0479">Metal-binding</keyword>
<dbReference type="SUPFAM" id="SSF56281">
    <property type="entry name" value="Metallo-hydrolase/oxidoreductase"/>
    <property type="match status" value="1"/>
</dbReference>
<evidence type="ECO:0000313" key="5">
    <source>
        <dbReference type="EMBL" id="KAH7232248.1"/>
    </source>
</evidence>
<evidence type="ECO:0000313" key="6">
    <source>
        <dbReference type="Proteomes" id="UP000720189"/>
    </source>
</evidence>
<keyword evidence="3" id="KW-0378">Hydrolase</keyword>
<keyword evidence="6" id="KW-1185">Reference proteome</keyword>